<evidence type="ECO:0000256" key="1">
    <source>
        <dbReference type="SAM" id="MobiDB-lite"/>
    </source>
</evidence>
<dbReference type="OrthoDB" id="5797406at2"/>
<proteinExistence type="predicted"/>
<dbReference type="InterPro" id="IPR021455">
    <property type="entry name" value="DUF3106"/>
</dbReference>
<protein>
    <recommendedName>
        <fullName evidence="5">DUF3106 domain-containing protein</fullName>
    </recommendedName>
</protein>
<sequence>MSASRLRLIAVTLPLLLWGHAAIAQSAPPAAWDQLTPAQRDLLIAPVRERWNSADAPTRERMLENARRWEAMTPAERAQARHGMHSWKHLPPEQREEVRALYNKLRTLPEADRQALRERWKEMSPEQRRRWAAENPAPSRDSGRER</sequence>
<dbReference type="KEGG" id="lum:CNR27_05970"/>
<name>A0A290XDN0_9GAMM</name>
<reference evidence="4" key="1">
    <citation type="submission" date="2017-09" db="EMBL/GenBank/DDBJ databases">
        <title>Luteimonas liuhanmingii sp.nov., isolated from the intestinal contents of Tibetan Plateau Pika in Yushu, Qinghai Province, China.</title>
        <authorList>
            <person name="Gui Z."/>
        </authorList>
    </citation>
    <scope>NUCLEOTIDE SEQUENCE [LARGE SCALE GENOMIC DNA]</scope>
    <source>
        <strain evidence="4">100111</strain>
    </source>
</reference>
<evidence type="ECO:0000256" key="2">
    <source>
        <dbReference type="SAM" id="SignalP"/>
    </source>
</evidence>
<feature type="signal peptide" evidence="2">
    <location>
        <begin position="1"/>
        <end position="26"/>
    </location>
</feature>
<dbReference type="AlphaFoldDB" id="A0A290XDN0"/>
<keyword evidence="2" id="KW-0732">Signal</keyword>
<organism evidence="3 4">
    <name type="scientific">Luteimonas chenhongjianii</name>
    <dbReference type="NCBI Taxonomy" id="2006110"/>
    <lineage>
        <taxon>Bacteria</taxon>
        <taxon>Pseudomonadati</taxon>
        <taxon>Pseudomonadota</taxon>
        <taxon>Gammaproteobacteria</taxon>
        <taxon>Lysobacterales</taxon>
        <taxon>Lysobacteraceae</taxon>
        <taxon>Luteimonas</taxon>
    </lineage>
</organism>
<accession>A0A290XDN0</accession>
<dbReference type="Proteomes" id="UP000218968">
    <property type="component" value="Chromosome"/>
</dbReference>
<dbReference type="Pfam" id="PF11304">
    <property type="entry name" value="DUF3106"/>
    <property type="match status" value="1"/>
</dbReference>
<dbReference type="EMBL" id="CP023406">
    <property type="protein sequence ID" value="ATD67046.1"/>
    <property type="molecule type" value="Genomic_DNA"/>
</dbReference>
<gene>
    <name evidence="3" type="ORF">CNR27_05970</name>
</gene>
<feature type="chain" id="PRO_5012312937" description="DUF3106 domain-containing protein" evidence="2">
    <location>
        <begin position="27"/>
        <end position="146"/>
    </location>
</feature>
<feature type="region of interest" description="Disordered" evidence="1">
    <location>
        <begin position="113"/>
        <end position="146"/>
    </location>
</feature>
<feature type="compositionally biased region" description="Basic and acidic residues" evidence="1">
    <location>
        <begin position="113"/>
        <end position="132"/>
    </location>
</feature>
<evidence type="ECO:0000313" key="4">
    <source>
        <dbReference type="Proteomes" id="UP000218968"/>
    </source>
</evidence>
<keyword evidence="4" id="KW-1185">Reference proteome</keyword>
<dbReference type="RefSeq" id="WP_096297372.1">
    <property type="nucleotide sequence ID" value="NZ_CP023406.1"/>
</dbReference>
<evidence type="ECO:0000313" key="3">
    <source>
        <dbReference type="EMBL" id="ATD67046.1"/>
    </source>
</evidence>
<evidence type="ECO:0008006" key="5">
    <source>
        <dbReference type="Google" id="ProtNLM"/>
    </source>
</evidence>